<gene>
    <name evidence="1" type="ORF">CWI83_01210</name>
</gene>
<dbReference type="InterPro" id="IPR001920">
    <property type="entry name" value="Asp/Glu_race"/>
</dbReference>
<evidence type="ECO:0000313" key="1">
    <source>
        <dbReference type="EMBL" id="RUO79160.1"/>
    </source>
</evidence>
<dbReference type="OrthoDB" id="9803739at2"/>
<reference evidence="1 2" key="1">
    <citation type="journal article" date="2011" name="Front. Microbiol.">
        <title>Genomic signatures of strain selection and enhancement in Bacillus atrophaeus var. globigii, a historical biowarfare simulant.</title>
        <authorList>
            <person name="Gibbons H.S."/>
            <person name="Broomall S.M."/>
            <person name="McNew L.A."/>
            <person name="Daligault H."/>
            <person name="Chapman C."/>
            <person name="Bruce D."/>
            <person name="Karavis M."/>
            <person name="Krepps M."/>
            <person name="McGregor P.A."/>
            <person name="Hong C."/>
            <person name="Park K.H."/>
            <person name="Akmal A."/>
            <person name="Feldman A."/>
            <person name="Lin J.S."/>
            <person name="Chang W.E."/>
            <person name="Higgs B.W."/>
            <person name="Demirev P."/>
            <person name="Lindquist J."/>
            <person name="Liem A."/>
            <person name="Fochler E."/>
            <person name="Read T.D."/>
            <person name="Tapia R."/>
            <person name="Johnson S."/>
            <person name="Bishop-Lilly K.A."/>
            <person name="Detter C."/>
            <person name="Han C."/>
            <person name="Sozhamannan S."/>
            <person name="Rosenzweig C.N."/>
            <person name="Skowronski E.W."/>
        </authorList>
    </citation>
    <scope>NUCLEOTIDE SEQUENCE [LARGE SCALE GENOMIC DNA]</scope>
    <source>
        <strain evidence="1 2">PIT1</strain>
    </source>
</reference>
<organism evidence="1 2">
    <name type="scientific">Pseudidiomarina taiwanensis</name>
    <dbReference type="NCBI Taxonomy" id="337250"/>
    <lineage>
        <taxon>Bacteria</taxon>
        <taxon>Pseudomonadati</taxon>
        <taxon>Pseudomonadota</taxon>
        <taxon>Gammaproteobacteria</taxon>
        <taxon>Alteromonadales</taxon>
        <taxon>Idiomarinaceae</taxon>
        <taxon>Pseudidiomarina</taxon>
    </lineage>
</organism>
<dbReference type="SUPFAM" id="SSF53681">
    <property type="entry name" value="Aspartate/glutamate racemase"/>
    <property type="match status" value="1"/>
</dbReference>
<dbReference type="RefSeq" id="WP_126824591.1">
    <property type="nucleotide sequence ID" value="NZ_PIQG01000001.1"/>
</dbReference>
<protein>
    <recommendedName>
        <fullName evidence="3">Aspartate racemase</fullName>
    </recommendedName>
</protein>
<comment type="caution">
    <text evidence="1">The sequence shown here is derived from an EMBL/GenBank/DDBJ whole genome shotgun (WGS) entry which is preliminary data.</text>
</comment>
<dbReference type="Gene3D" id="3.40.50.1860">
    <property type="match status" value="1"/>
</dbReference>
<dbReference type="Pfam" id="PF01177">
    <property type="entry name" value="Asp_Glu_race"/>
    <property type="match status" value="1"/>
</dbReference>
<dbReference type="InterPro" id="IPR033134">
    <property type="entry name" value="Asp/Glu_racemase_AS_2"/>
</dbReference>
<evidence type="ECO:0000313" key="2">
    <source>
        <dbReference type="Proteomes" id="UP000288279"/>
    </source>
</evidence>
<dbReference type="InterPro" id="IPR015942">
    <property type="entry name" value="Asp/Glu/hydantoin_racemase"/>
</dbReference>
<dbReference type="AlphaFoldDB" id="A0A432ZMR1"/>
<evidence type="ECO:0008006" key="3">
    <source>
        <dbReference type="Google" id="ProtNLM"/>
    </source>
</evidence>
<sequence length="74" mass="7892">MVQGTLTASAKQQYLAVIDSLQQRGAQGVILGCTEIGLLIQQQDSPVAIYDTTQLHIEALVDTMLQSTSSGETL</sequence>
<accession>A0A432ZMR1</accession>
<dbReference type="EMBL" id="PIQG01000001">
    <property type="protein sequence ID" value="RUO79160.1"/>
    <property type="molecule type" value="Genomic_DNA"/>
</dbReference>
<dbReference type="Proteomes" id="UP000288279">
    <property type="component" value="Unassembled WGS sequence"/>
</dbReference>
<keyword evidence="2" id="KW-1185">Reference proteome</keyword>
<name>A0A432ZMR1_9GAMM</name>
<proteinExistence type="predicted"/>
<dbReference type="GO" id="GO:0047661">
    <property type="term" value="F:amino-acid racemase activity"/>
    <property type="evidence" value="ECO:0007669"/>
    <property type="project" value="InterPro"/>
</dbReference>
<dbReference type="PROSITE" id="PS00924">
    <property type="entry name" value="ASP_GLU_RACEMASE_2"/>
    <property type="match status" value="1"/>
</dbReference>